<sequence>MATKVHKTEPG</sequence>
<evidence type="ECO:0000313" key="1">
    <source>
        <dbReference type="EMBL" id="JAD63087.1"/>
    </source>
</evidence>
<protein>
    <submittedName>
        <fullName evidence="1">Uncharacterized protein</fullName>
    </submittedName>
</protein>
<dbReference type="EMBL" id="GBRH01234808">
    <property type="protein sequence ID" value="JAD63087.1"/>
    <property type="molecule type" value="Transcribed_RNA"/>
</dbReference>
<proteinExistence type="predicted"/>
<accession>A0A0A9BV26</accession>
<name>A0A0A9BV26_ARUDO</name>
<reference evidence="1" key="1">
    <citation type="submission" date="2014-09" db="EMBL/GenBank/DDBJ databases">
        <authorList>
            <person name="Magalhaes I.L.F."/>
            <person name="Oliveira U."/>
            <person name="Santos F.R."/>
            <person name="Vidigal T.H.D.A."/>
            <person name="Brescovit A.D."/>
            <person name="Santos A.J."/>
        </authorList>
    </citation>
    <scope>NUCLEOTIDE SEQUENCE</scope>
    <source>
        <tissue evidence="1">Shoot tissue taken approximately 20 cm above the soil surface</tissue>
    </source>
</reference>
<reference evidence="1" key="2">
    <citation type="journal article" date="2015" name="Data Brief">
        <title>Shoot transcriptome of the giant reed, Arundo donax.</title>
        <authorList>
            <person name="Barrero R.A."/>
            <person name="Guerrero F.D."/>
            <person name="Moolhuijzen P."/>
            <person name="Goolsby J.A."/>
            <person name="Tidwell J."/>
            <person name="Bellgard S.E."/>
            <person name="Bellgard M.I."/>
        </authorList>
    </citation>
    <scope>NUCLEOTIDE SEQUENCE</scope>
    <source>
        <tissue evidence="1">Shoot tissue taken approximately 20 cm above the soil surface</tissue>
    </source>
</reference>
<organism evidence="1">
    <name type="scientific">Arundo donax</name>
    <name type="common">Giant reed</name>
    <name type="synonym">Donax arundinaceus</name>
    <dbReference type="NCBI Taxonomy" id="35708"/>
    <lineage>
        <taxon>Eukaryota</taxon>
        <taxon>Viridiplantae</taxon>
        <taxon>Streptophyta</taxon>
        <taxon>Embryophyta</taxon>
        <taxon>Tracheophyta</taxon>
        <taxon>Spermatophyta</taxon>
        <taxon>Magnoliopsida</taxon>
        <taxon>Liliopsida</taxon>
        <taxon>Poales</taxon>
        <taxon>Poaceae</taxon>
        <taxon>PACMAD clade</taxon>
        <taxon>Arundinoideae</taxon>
        <taxon>Arundineae</taxon>
        <taxon>Arundo</taxon>
    </lineage>
</organism>